<gene>
    <name evidence="1" type="ORF">MNBD_ALPHA05-1041</name>
</gene>
<organism evidence="1">
    <name type="scientific">hydrothermal vent metagenome</name>
    <dbReference type="NCBI Taxonomy" id="652676"/>
    <lineage>
        <taxon>unclassified sequences</taxon>
        <taxon>metagenomes</taxon>
        <taxon>ecological metagenomes</taxon>
    </lineage>
</organism>
<name>A0A3B0SCI7_9ZZZZ</name>
<sequence length="36" mass="3813">MTHAAEISRPESAAGVIAITRATPSDAPAWDNYVEN</sequence>
<evidence type="ECO:0000313" key="1">
    <source>
        <dbReference type="EMBL" id="VAV94063.1"/>
    </source>
</evidence>
<dbReference type="AlphaFoldDB" id="A0A3B0SCI7"/>
<protein>
    <submittedName>
        <fullName evidence="1">Uncharacterized protein</fullName>
    </submittedName>
</protein>
<reference evidence="1" key="1">
    <citation type="submission" date="2018-06" db="EMBL/GenBank/DDBJ databases">
        <authorList>
            <person name="Zhirakovskaya E."/>
        </authorList>
    </citation>
    <scope>NUCLEOTIDE SEQUENCE</scope>
</reference>
<accession>A0A3B0SCI7</accession>
<proteinExistence type="predicted"/>
<feature type="non-terminal residue" evidence="1">
    <location>
        <position position="36"/>
    </location>
</feature>
<dbReference type="EMBL" id="UOEH01000132">
    <property type="protein sequence ID" value="VAV94063.1"/>
    <property type="molecule type" value="Genomic_DNA"/>
</dbReference>